<evidence type="ECO:0000256" key="5">
    <source>
        <dbReference type="ARBA" id="ARBA00022806"/>
    </source>
</evidence>
<dbReference type="InterPro" id="IPR011709">
    <property type="entry name" value="DEAD-box_helicase_OB_fold"/>
</dbReference>
<accession>A0AAX0WIU9</accession>
<dbReference type="InterPro" id="IPR014001">
    <property type="entry name" value="Helicase_ATP-bd"/>
</dbReference>
<evidence type="ECO:0000259" key="7">
    <source>
        <dbReference type="PROSITE" id="PS51192"/>
    </source>
</evidence>
<dbReference type="Pfam" id="PF00271">
    <property type="entry name" value="Helicase_C"/>
    <property type="match status" value="1"/>
</dbReference>
<dbReference type="InterPro" id="IPR010222">
    <property type="entry name" value="RNA_helicase_HrpA"/>
</dbReference>
<dbReference type="EC" id="3.6.4.13" evidence="2"/>
<evidence type="ECO:0000256" key="2">
    <source>
        <dbReference type="ARBA" id="ARBA00012552"/>
    </source>
</evidence>
<dbReference type="InterPro" id="IPR007502">
    <property type="entry name" value="Helicase-assoc_dom"/>
</dbReference>
<dbReference type="Pfam" id="PF11898">
    <property type="entry name" value="DUF3418"/>
    <property type="match status" value="1"/>
</dbReference>
<dbReference type="FunFam" id="3.40.50.300:FF:001922">
    <property type="entry name" value="DEAH (Asp-Glu-Ala-His) box polypeptide 29"/>
    <property type="match status" value="1"/>
</dbReference>
<evidence type="ECO:0000313" key="9">
    <source>
        <dbReference type="EMBL" id="PND02175.1"/>
    </source>
</evidence>
<dbReference type="GO" id="GO:0005524">
    <property type="term" value="F:ATP binding"/>
    <property type="evidence" value="ECO:0007669"/>
    <property type="project" value="UniProtKB-KW"/>
</dbReference>
<dbReference type="Pfam" id="PF21010">
    <property type="entry name" value="HA2_C"/>
    <property type="match status" value="1"/>
</dbReference>
<evidence type="ECO:0000256" key="6">
    <source>
        <dbReference type="ARBA" id="ARBA00022840"/>
    </source>
</evidence>
<dbReference type="Gene3D" id="1.20.120.1080">
    <property type="match status" value="1"/>
</dbReference>
<dbReference type="FunFam" id="1.20.120.1080:FF:000005">
    <property type="entry name" value="ATP-dependent helicase HrpA"/>
    <property type="match status" value="1"/>
</dbReference>
<organism evidence="9 10">
    <name type="scientific">Akkermansia muciniphila</name>
    <dbReference type="NCBI Taxonomy" id="239935"/>
    <lineage>
        <taxon>Bacteria</taxon>
        <taxon>Pseudomonadati</taxon>
        <taxon>Verrucomicrobiota</taxon>
        <taxon>Verrucomicrobiia</taxon>
        <taxon>Verrucomicrobiales</taxon>
        <taxon>Akkermansiaceae</taxon>
        <taxon>Akkermansia</taxon>
    </lineage>
</organism>
<dbReference type="Pfam" id="PF00270">
    <property type="entry name" value="DEAD"/>
    <property type="match status" value="1"/>
</dbReference>
<evidence type="ECO:0000256" key="1">
    <source>
        <dbReference type="ARBA" id="ARBA00008792"/>
    </source>
</evidence>
<dbReference type="SMART" id="SM00487">
    <property type="entry name" value="DEXDc"/>
    <property type="match status" value="1"/>
</dbReference>
<dbReference type="InterPro" id="IPR024590">
    <property type="entry name" value="HrpA_C"/>
</dbReference>
<dbReference type="GO" id="GO:0003724">
    <property type="term" value="F:RNA helicase activity"/>
    <property type="evidence" value="ECO:0007669"/>
    <property type="project" value="UniProtKB-EC"/>
</dbReference>
<reference evidence="9 10" key="1">
    <citation type="journal article" date="2017" name="BMC Genomics">
        <title>Genome sequencing of 39 Akkermansia muciniphila isolates reveals its population structure, genomic and functional diverisity, and global distribution in mammalian gut microbiotas.</title>
        <authorList>
            <person name="Guo X."/>
            <person name="Li S."/>
            <person name="Zhang J."/>
            <person name="Wu F."/>
            <person name="Li X."/>
            <person name="Wu D."/>
            <person name="Zhang M."/>
            <person name="Ou Z."/>
            <person name="Jie Z."/>
            <person name="Yan Q."/>
            <person name="Li P."/>
            <person name="Yi J."/>
            <person name="Peng Y."/>
        </authorList>
    </citation>
    <scope>NUCLEOTIDE SEQUENCE [LARGE SCALE GENOMIC DNA]</scope>
    <source>
        <strain evidence="9 10">GP28</strain>
    </source>
</reference>
<comment type="similarity">
    <text evidence="1">Belongs to the DEAD box helicase family. DEAH subfamily.</text>
</comment>
<dbReference type="PANTHER" id="PTHR18934">
    <property type="entry name" value="ATP-DEPENDENT RNA HELICASE"/>
    <property type="match status" value="1"/>
</dbReference>
<feature type="domain" description="Helicase ATP-binding" evidence="7">
    <location>
        <begin position="27"/>
        <end position="190"/>
    </location>
</feature>
<dbReference type="CDD" id="cd18791">
    <property type="entry name" value="SF2_C_RHA"/>
    <property type="match status" value="1"/>
</dbReference>
<evidence type="ECO:0000256" key="3">
    <source>
        <dbReference type="ARBA" id="ARBA00022741"/>
    </source>
</evidence>
<evidence type="ECO:0000256" key="4">
    <source>
        <dbReference type="ARBA" id="ARBA00022801"/>
    </source>
</evidence>
<evidence type="ECO:0000313" key="10">
    <source>
        <dbReference type="Proteomes" id="UP000236075"/>
    </source>
</evidence>
<dbReference type="SUPFAM" id="SSF52540">
    <property type="entry name" value="P-loop containing nucleoside triphosphate hydrolases"/>
    <property type="match status" value="1"/>
</dbReference>
<dbReference type="InterPro" id="IPR011545">
    <property type="entry name" value="DEAD/DEAH_box_helicase_dom"/>
</dbReference>
<evidence type="ECO:0000259" key="8">
    <source>
        <dbReference type="PROSITE" id="PS51194"/>
    </source>
</evidence>
<dbReference type="InterPro" id="IPR027417">
    <property type="entry name" value="P-loop_NTPase"/>
</dbReference>
<dbReference type="PANTHER" id="PTHR18934:SF99">
    <property type="entry name" value="ATP-DEPENDENT RNA HELICASE DHX37-RELATED"/>
    <property type="match status" value="1"/>
</dbReference>
<comment type="caution">
    <text evidence="9">The sequence shown here is derived from an EMBL/GenBank/DDBJ whole genome shotgun (WGS) entry which is preliminary data.</text>
</comment>
<keyword evidence="3" id="KW-0547">Nucleotide-binding</keyword>
<protein>
    <recommendedName>
        <fullName evidence="2">RNA helicase</fullName>
        <ecNumber evidence="2">3.6.4.13</ecNumber>
    </recommendedName>
</protein>
<proteinExistence type="inferred from homology"/>
<dbReference type="InterPro" id="IPR002464">
    <property type="entry name" value="DNA/RNA_helicase_DEAH_CS"/>
</dbReference>
<sequence>MQGFFLIFTMNITYPDLPISRRRNDILAAMREHQVIVVVGETGSGKTTQLPKMAMELAGEARGRVGCTQPRRLAAASVSRRVAEELNCDLGGLVGYQVRFEEKAGPDTRLKFMTDGILLAETQHDPDLRQYHTLILDEAHERSLNIDFLLGYLRLLLGRRRDLRLVISSATLDAGGFSEFFGGAPIIQVEGRTYPVDLHYLPPQHDDEELPAHVARAVDWLDTLDDRGDVLVFLPGEREIREVAEKLEGRNLRNTRILPLFARLGLADQQRIFHPEQGYRRIVLATNVAETSLTIPGIIYVIDSGLARVSRYSPARQVQRLQIEPVSKASARQRAGRCGRVCEGVCIRLYSEKDWEDRPDFTDPEIRRSALAGALLRMKDLGLPEMPEFPLPDPPSSKLVTEGYRTLREIGALDKARQLTPVGRKLARLPIDPRLARMLLEAQHEQALPEMLVIVAGLGIMDPRERPADVAQKADQAHAQWKEEDSDFLSLLKLWKTAWQFREGKRWRKNQLRKWCGRNFLNFNRMMEWFNLWEDLSRLVRETLKCRISPLEEETERQASFAMIHRSILAGVPRQFGLWDADNREYRGAGGRSFGIFPGSGLFRRKKRSEWVMGVELVDTTRLWMRRASILEPEWVELVAPHLCESHYSGAWWDREQGAVYAVERVVCGGLRIIDNRRVHYGRINPAHAREIMIREGLLGGGFRTKPACIRHLETLREEVRQIELKLRRPDQVWCEEGVFEFFNRLVPPDCCTARAFLRWAAGVEKKNPEALHVPPQEAMYEFWGKDLLDGFPDEITCKGAEYAVYYQNDPGAEDDGVTLGVHIDQLPDIPEWLPEWGVPGHLAQRAECLLRSLPKDLRVFLQPISQKAAYFAELRHGLEPDGPLAGKLAEFVEVETGKFCAPSFFDMNRLPAELVTKIWVCDDEGEELAMGTDVAELNNRLGKKLSRRFQETAEDIVSVTGMKEWSCGDLEYTVDVAGRPGYVALVDEGASVGVRVFEDELSAAESHREGCLRFMRLRQTDQLNHLRRKFPLKLEGKLSLHMLGREPSTNAEDLVDVAAEIAMGRPLPRTAEQFAAAEMNLRQNLFDAAHNVADIWELVAGTEHAVRDFTALQKGVRHTERITADLQRQLDWLLRPRFLWAHGAERLPDLKRYMQGIAERIRRIGQQPLARELERLDLFERVYFPWHQVLKEHAGDLCWMQYGYLLEEYRLAVFAPAISVKGRVSEKRLVASFEALSSQ</sequence>
<dbReference type="SMART" id="SM00490">
    <property type="entry name" value="HELICc"/>
    <property type="match status" value="1"/>
</dbReference>
<gene>
    <name evidence="9" type="primary">hrpA</name>
    <name evidence="9" type="ORF">CXT95_05710</name>
</gene>
<name>A0AAX0WIU9_9BACT</name>
<dbReference type="InterPro" id="IPR048333">
    <property type="entry name" value="HA2_WH"/>
</dbReference>
<dbReference type="EMBL" id="PJLB01000008">
    <property type="protein sequence ID" value="PND02175.1"/>
    <property type="molecule type" value="Genomic_DNA"/>
</dbReference>
<dbReference type="PROSITE" id="PS51194">
    <property type="entry name" value="HELICASE_CTER"/>
    <property type="match status" value="1"/>
</dbReference>
<dbReference type="PROSITE" id="PS00690">
    <property type="entry name" value="DEAH_ATP_HELICASE"/>
    <property type="match status" value="1"/>
</dbReference>
<dbReference type="GO" id="GO:0016787">
    <property type="term" value="F:hydrolase activity"/>
    <property type="evidence" value="ECO:0007669"/>
    <property type="project" value="UniProtKB-KW"/>
</dbReference>
<keyword evidence="6" id="KW-0067">ATP-binding</keyword>
<dbReference type="SMART" id="SM00847">
    <property type="entry name" value="HA2"/>
    <property type="match status" value="1"/>
</dbReference>
<dbReference type="InterPro" id="IPR001650">
    <property type="entry name" value="Helicase_C-like"/>
</dbReference>
<dbReference type="Pfam" id="PF04408">
    <property type="entry name" value="WHD_HA2"/>
    <property type="match status" value="1"/>
</dbReference>
<dbReference type="Gene3D" id="3.40.50.300">
    <property type="entry name" value="P-loop containing nucleotide triphosphate hydrolases"/>
    <property type="match status" value="2"/>
</dbReference>
<dbReference type="Proteomes" id="UP000236075">
    <property type="component" value="Unassembled WGS sequence"/>
</dbReference>
<dbReference type="AlphaFoldDB" id="A0AAX0WIU9"/>
<dbReference type="NCBIfam" id="TIGR01967">
    <property type="entry name" value="DEAH_box_HrpA"/>
    <property type="match status" value="1"/>
</dbReference>
<dbReference type="Pfam" id="PF07717">
    <property type="entry name" value="OB_NTP_bind"/>
    <property type="match status" value="1"/>
</dbReference>
<keyword evidence="4" id="KW-0378">Hydrolase</keyword>
<keyword evidence="5 9" id="KW-0347">Helicase</keyword>
<dbReference type="PROSITE" id="PS51192">
    <property type="entry name" value="HELICASE_ATP_BIND_1"/>
    <property type="match status" value="1"/>
</dbReference>
<feature type="domain" description="Helicase C-terminal" evidence="8">
    <location>
        <begin position="216"/>
        <end position="382"/>
    </location>
</feature>
<dbReference type="GO" id="GO:0003723">
    <property type="term" value="F:RNA binding"/>
    <property type="evidence" value="ECO:0007669"/>
    <property type="project" value="TreeGrafter"/>
</dbReference>